<accession>A0A1S2NC86</accession>
<evidence type="ECO:0000256" key="1">
    <source>
        <dbReference type="SAM" id="MobiDB-lite"/>
    </source>
</evidence>
<dbReference type="AlphaFoldDB" id="A0A1S2NC86"/>
<gene>
    <name evidence="2" type="ORF">LO55_930</name>
</gene>
<dbReference type="Proteomes" id="UP000180246">
    <property type="component" value="Unassembled WGS sequence"/>
</dbReference>
<dbReference type="EMBL" id="JRYB01000001">
    <property type="protein sequence ID" value="OIJ42697.1"/>
    <property type="molecule type" value="Genomic_DNA"/>
</dbReference>
<feature type="compositionally biased region" description="Low complexity" evidence="1">
    <location>
        <begin position="117"/>
        <end position="133"/>
    </location>
</feature>
<sequence length="382" mass="40216">MPSAPLLLPRRRRLLPVALVVLLHWIVLSVLLDVNLSLPRQAGGEGGPATLMAQVLPAAAPLPPPPPAPLPVPDSGPPPLPVIPPLPVELGLPAQAGDISPDNHAAAADGVPGGAGVEPVAAPAAPAPAKTAAPAPPAPETPAPAAAPTAPAAPEVRRYTIDMPPPATITLDVARTDKDGAEWSGEAMLAWQLNDDTYKIQVEAGIRMVFTRVNLVVLHSEGAVAATGFAPIRMTEKRRGRSLTATHFDWGENKLTFSASQAVYPLAPGAQDKASIPLQLSAIARGGAKQLNGDIDILVGEDRDASVYRFRVVGQEEIDTRLGKLQTWRLTRPPQPGSYKSTLDIWLAPQHGWYPVRIRNTEANGAVTTQTVNNIVLNHSGF</sequence>
<comment type="caution">
    <text evidence="2">The sequence shown here is derived from an EMBL/GenBank/DDBJ whole genome shotgun (WGS) entry which is preliminary data.</text>
</comment>
<organism evidence="2 3">
    <name type="scientific">Massilia timonae</name>
    <dbReference type="NCBI Taxonomy" id="47229"/>
    <lineage>
        <taxon>Bacteria</taxon>
        <taxon>Pseudomonadati</taxon>
        <taxon>Pseudomonadota</taxon>
        <taxon>Betaproteobacteria</taxon>
        <taxon>Burkholderiales</taxon>
        <taxon>Oxalobacteraceae</taxon>
        <taxon>Telluria group</taxon>
        <taxon>Massilia</taxon>
    </lineage>
</organism>
<evidence type="ECO:0000313" key="3">
    <source>
        <dbReference type="Proteomes" id="UP000180246"/>
    </source>
</evidence>
<dbReference type="RefSeq" id="WP_071360623.1">
    <property type="nucleotide sequence ID" value="NZ_JRYB01000001.1"/>
</dbReference>
<feature type="region of interest" description="Disordered" evidence="1">
    <location>
        <begin position="94"/>
        <end position="153"/>
    </location>
</feature>
<evidence type="ECO:0008006" key="4">
    <source>
        <dbReference type="Google" id="ProtNLM"/>
    </source>
</evidence>
<proteinExistence type="predicted"/>
<reference evidence="2 3" key="1">
    <citation type="submission" date="2014-10" db="EMBL/GenBank/DDBJ databases">
        <authorList>
            <person name="Seo M.-J."/>
            <person name="Seok Y.J."/>
            <person name="Cha I.-T."/>
        </authorList>
    </citation>
    <scope>NUCLEOTIDE SEQUENCE [LARGE SCALE GENOMIC DNA]</scope>
    <source>
        <strain evidence="2 3">NEU</strain>
    </source>
</reference>
<feature type="compositionally biased region" description="Low complexity" evidence="1">
    <location>
        <begin position="143"/>
        <end position="153"/>
    </location>
</feature>
<protein>
    <recommendedName>
        <fullName evidence="4">DUF3108 domain-containing protein</fullName>
    </recommendedName>
</protein>
<name>A0A1S2NC86_9BURK</name>
<dbReference type="Pfam" id="PF11306">
    <property type="entry name" value="DUF3108"/>
    <property type="match status" value="1"/>
</dbReference>
<evidence type="ECO:0000313" key="2">
    <source>
        <dbReference type="EMBL" id="OIJ42697.1"/>
    </source>
</evidence>
<dbReference type="InterPro" id="IPR021457">
    <property type="entry name" value="DUF3108"/>
</dbReference>